<dbReference type="InterPro" id="IPR049576">
    <property type="entry name" value="HDC-like"/>
</dbReference>
<feature type="transmembrane region" description="Helical" evidence="1">
    <location>
        <begin position="60"/>
        <end position="77"/>
    </location>
</feature>
<feature type="transmembrane region" description="Helical" evidence="1">
    <location>
        <begin position="145"/>
        <end position="168"/>
    </location>
</feature>
<feature type="transmembrane region" description="Helical" evidence="1">
    <location>
        <begin position="89"/>
        <end position="111"/>
    </location>
</feature>
<keyword evidence="1" id="KW-1133">Transmembrane helix</keyword>
<keyword evidence="1" id="KW-0812">Transmembrane</keyword>
<name>A0A0M4RIU6_9FUSO</name>
<evidence type="ECO:0000313" key="2">
    <source>
        <dbReference type="EMBL" id="ALF16878.1"/>
    </source>
</evidence>
<protein>
    <recommendedName>
        <fullName evidence="4">Na+/glutamate symporter</fullName>
    </recommendedName>
</protein>
<accession>A0A0M4RIU6</accession>
<feature type="transmembrane region" description="Helical" evidence="1">
    <location>
        <begin position="333"/>
        <end position="354"/>
    </location>
</feature>
<feature type="transmembrane region" description="Helical" evidence="1">
    <location>
        <begin position="243"/>
        <end position="261"/>
    </location>
</feature>
<feature type="transmembrane region" description="Helical" evidence="1">
    <location>
        <begin position="374"/>
        <end position="397"/>
    </location>
</feature>
<feature type="transmembrane region" description="Helical" evidence="1">
    <location>
        <begin position="296"/>
        <end position="321"/>
    </location>
</feature>
<organism evidence="2">
    <name type="scientific">Fusobacterium animalis</name>
    <dbReference type="NCBI Taxonomy" id="76859"/>
    <lineage>
        <taxon>Bacteria</taxon>
        <taxon>Fusobacteriati</taxon>
        <taxon>Fusobacteriota</taxon>
        <taxon>Fusobacteriia</taxon>
        <taxon>Fusobacteriales</taxon>
        <taxon>Fusobacteriaceae</taxon>
        <taxon>Fusobacterium</taxon>
    </lineage>
</organism>
<feature type="transmembrane region" description="Helical" evidence="1">
    <location>
        <begin position="273"/>
        <end position="290"/>
    </location>
</feature>
<dbReference type="CDD" id="cd21416">
    <property type="entry name" value="HDC_protein"/>
    <property type="match status" value="1"/>
</dbReference>
<dbReference type="AlphaFoldDB" id="A0A0M4RIU6"/>
<evidence type="ECO:0000313" key="3">
    <source>
        <dbReference type="Proteomes" id="UP000063147"/>
    </source>
</evidence>
<dbReference type="PATRIC" id="fig|76859.3.peg.227"/>
<proteinExistence type="predicted"/>
<reference evidence="2 3" key="1">
    <citation type="submission" date="2015-09" db="EMBL/GenBank/DDBJ databases">
        <authorList>
            <person name="Jackson K.R."/>
            <person name="Lunt B.L."/>
            <person name="Fisher J.N.B."/>
            <person name="Gardner A.V."/>
            <person name="Bailey M.E."/>
            <person name="Deus L.M."/>
            <person name="Earl A.S."/>
            <person name="Gibby P.D."/>
            <person name="Hartmann K.A."/>
            <person name="Liu J.E."/>
            <person name="Manci A.M."/>
            <person name="Nielsen D.A."/>
            <person name="Solomon M.B."/>
            <person name="Breakwell D.P."/>
            <person name="Burnett S.H."/>
            <person name="Grose J.H."/>
        </authorList>
    </citation>
    <scope>NUCLEOTIDE SEQUENCE [LARGE SCALE GENOMIC DNA]</scope>
    <source>
        <strain evidence="2 3">KCOM 1279</strain>
    </source>
</reference>
<dbReference type="EMBL" id="CP012713">
    <property type="protein sequence ID" value="ALF16878.1"/>
    <property type="molecule type" value="Genomic_DNA"/>
</dbReference>
<feature type="transmembrane region" description="Helical" evidence="1">
    <location>
        <begin position="31"/>
        <end position="48"/>
    </location>
</feature>
<dbReference type="OrthoDB" id="3243277at2"/>
<feature type="transmembrane region" description="Helical" evidence="1">
    <location>
        <begin position="212"/>
        <end position="231"/>
    </location>
</feature>
<sequence>MHPAMAFFILMAFLALGELVSVKTRAIVPSILIFLILLLVGVWGGFLPKEIIDLGGFSEAMTEVIMVIIVVNMGSSLSLDSLKKEWKTVLIGVGAILGIAAVILPIGSIIYDWQTAVVAAPPIAGGFVAAFEMSKTSLAKGLPHLSTIALLLLALQEFPVYFILPGLLRSETLRRLDLFRKGELKAVAAEEEITKKRLIPTIPEKYMDTSTYLALLGFVGMLAILASMLSGKIFHSFGVDFKISPTIFALFFGIIAGEIGLLERKSLQKANCFGFFVVASVVGVMGGLVNSSMEEILALIIPLVVLIFLGIIGMAIGGIIIGKMLKITWQMSFAIALNCLIGFPVNFLLTNEAINVLAKTEEEKDFLSNTMVPTMLVGGFTTVTLGSVVFAGILANFL</sequence>
<keyword evidence="1" id="KW-0472">Membrane</keyword>
<dbReference type="RefSeq" id="WP_009007487.1">
    <property type="nucleotide sequence ID" value="NZ_CP012713.1"/>
</dbReference>
<gene>
    <name evidence="2" type="ORF">RN98_01135</name>
</gene>
<evidence type="ECO:0000256" key="1">
    <source>
        <dbReference type="SAM" id="Phobius"/>
    </source>
</evidence>
<dbReference type="Proteomes" id="UP000063147">
    <property type="component" value="Chromosome"/>
</dbReference>
<evidence type="ECO:0008006" key="4">
    <source>
        <dbReference type="Google" id="ProtNLM"/>
    </source>
</evidence>